<organism evidence="7 8">
    <name type="scientific">Thermosipho japonicus</name>
    <dbReference type="NCBI Taxonomy" id="90323"/>
    <lineage>
        <taxon>Bacteria</taxon>
        <taxon>Thermotogati</taxon>
        <taxon>Thermotogota</taxon>
        <taxon>Thermotogae</taxon>
        <taxon>Thermotogales</taxon>
        <taxon>Fervidobacteriaceae</taxon>
        <taxon>Thermosipho</taxon>
    </lineage>
</organism>
<keyword evidence="2 6" id="KW-0698">rRNA processing</keyword>
<accession>A0A841GTE1</accession>
<evidence type="ECO:0000256" key="3">
    <source>
        <dbReference type="ARBA" id="ARBA00022603"/>
    </source>
</evidence>
<gene>
    <name evidence="6" type="primary">rsmH</name>
    <name evidence="7" type="ORF">HNP65_001541</name>
</gene>
<dbReference type="Pfam" id="PF01795">
    <property type="entry name" value="Methyltransf_5"/>
    <property type="match status" value="1"/>
</dbReference>
<evidence type="ECO:0000256" key="4">
    <source>
        <dbReference type="ARBA" id="ARBA00022679"/>
    </source>
</evidence>
<dbReference type="InterPro" id="IPR029063">
    <property type="entry name" value="SAM-dependent_MTases_sf"/>
</dbReference>
<evidence type="ECO:0000256" key="6">
    <source>
        <dbReference type="HAMAP-Rule" id="MF_01007"/>
    </source>
</evidence>
<evidence type="ECO:0000313" key="7">
    <source>
        <dbReference type="EMBL" id="MBB6063078.1"/>
    </source>
</evidence>
<sequence>MRRYEDKHIPVMPREVIEHLIWKKDGVYVDCTVGEGGHTLLMASVSPNIFVIGLDIDSEVLAIAEKNLSGFSNVKLFKSSYVDLPVVLKALNIEKVSGILIDLGISTYQLKAEGRGFTFNRDEPLDMRMNLEQKKTAYDVVNFYSEKELADIIFKYGEERFSRRIARSIVNSRPINSTFELVEAIRKALPPQEIRKRKRHFATKTFQAIRIEVNGELNNIENFLNNVPDLLEIGGRLAAISFHSLEDRLVKHFIKNSNKLRQIVGPIIPSKEEIDENPRARSAKLRIAERI</sequence>
<dbReference type="SUPFAM" id="SSF53335">
    <property type="entry name" value="S-adenosyl-L-methionine-dependent methyltransferases"/>
    <property type="match status" value="1"/>
</dbReference>
<dbReference type="Gene3D" id="1.10.150.170">
    <property type="entry name" value="Putative methyltransferase TM0872, insert domain"/>
    <property type="match status" value="1"/>
</dbReference>
<keyword evidence="6" id="KW-0963">Cytoplasm</keyword>
<dbReference type="SUPFAM" id="SSF81799">
    <property type="entry name" value="Putative methyltransferase TM0872, insert domain"/>
    <property type="match status" value="1"/>
</dbReference>
<comment type="caution">
    <text evidence="7">The sequence shown here is derived from an EMBL/GenBank/DDBJ whole genome shotgun (WGS) entry which is preliminary data.</text>
</comment>
<evidence type="ECO:0000256" key="5">
    <source>
        <dbReference type="ARBA" id="ARBA00022691"/>
    </source>
</evidence>
<proteinExistence type="inferred from homology"/>
<comment type="similarity">
    <text evidence="1 6">Belongs to the methyltransferase superfamily. RsmH family.</text>
</comment>
<feature type="binding site" evidence="6">
    <location>
        <position position="102"/>
    </location>
    <ligand>
        <name>S-adenosyl-L-methionine</name>
        <dbReference type="ChEBI" id="CHEBI:59789"/>
    </ligand>
</feature>
<dbReference type="GO" id="GO:0071424">
    <property type="term" value="F:rRNA (cytosine-N4-)-methyltransferase activity"/>
    <property type="evidence" value="ECO:0007669"/>
    <property type="project" value="UniProtKB-UniRule"/>
</dbReference>
<dbReference type="PANTHER" id="PTHR11265">
    <property type="entry name" value="S-ADENOSYL-METHYLTRANSFERASE MRAW"/>
    <property type="match status" value="1"/>
</dbReference>
<evidence type="ECO:0000313" key="8">
    <source>
        <dbReference type="Proteomes" id="UP000555828"/>
    </source>
</evidence>
<feature type="binding site" evidence="6">
    <location>
        <position position="109"/>
    </location>
    <ligand>
        <name>S-adenosyl-L-methionine</name>
        <dbReference type="ChEBI" id="CHEBI:59789"/>
    </ligand>
</feature>
<dbReference type="HAMAP" id="MF_01007">
    <property type="entry name" value="16SrRNA_methyltr_H"/>
    <property type="match status" value="1"/>
</dbReference>
<comment type="subcellular location">
    <subcellularLocation>
        <location evidence="6">Cytoplasm</location>
    </subcellularLocation>
</comment>
<protein>
    <recommendedName>
        <fullName evidence="6">Ribosomal RNA small subunit methyltransferase H</fullName>
        <ecNumber evidence="6">2.1.1.199</ecNumber>
    </recommendedName>
    <alternativeName>
        <fullName evidence="6">16S rRNA m(4)C1402 methyltransferase</fullName>
    </alternativeName>
    <alternativeName>
        <fullName evidence="6">rRNA (cytosine-N(4)-)-methyltransferase RsmH</fullName>
    </alternativeName>
</protein>
<comment type="catalytic activity">
    <reaction evidence="6">
        <text>cytidine(1402) in 16S rRNA + S-adenosyl-L-methionine = N(4)-methylcytidine(1402) in 16S rRNA + S-adenosyl-L-homocysteine + H(+)</text>
        <dbReference type="Rhea" id="RHEA:42928"/>
        <dbReference type="Rhea" id="RHEA-COMP:10286"/>
        <dbReference type="Rhea" id="RHEA-COMP:10287"/>
        <dbReference type="ChEBI" id="CHEBI:15378"/>
        <dbReference type="ChEBI" id="CHEBI:57856"/>
        <dbReference type="ChEBI" id="CHEBI:59789"/>
        <dbReference type="ChEBI" id="CHEBI:74506"/>
        <dbReference type="ChEBI" id="CHEBI:82748"/>
        <dbReference type="EC" id="2.1.1.199"/>
    </reaction>
</comment>
<name>A0A841GTE1_9BACT</name>
<dbReference type="GO" id="GO:0070475">
    <property type="term" value="P:rRNA base methylation"/>
    <property type="evidence" value="ECO:0007669"/>
    <property type="project" value="UniProtKB-UniRule"/>
</dbReference>
<dbReference type="EMBL" id="JACHEX010000004">
    <property type="protein sequence ID" value="MBB6063078.1"/>
    <property type="molecule type" value="Genomic_DNA"/>
</dbReference>
<dbReference type="NCBIfam" id="TIGR00006">
    <property type="entry name" value="16S rRNA (cytosine(1402)-N(4))-methyltransferase RsmH"/>
    <property type="match status" value="1"/>
</dbReference>
<comment type="function">
    <text evidence="6">Specifically methylates the N4 position of cytidine in position 1402 (C1402) of 16S rRNA.</text>
</comment>
<dbReference type="InterPro" id="IPR023397">
    <property type="entry name" value="SAM-dep_MeTrfase_MraW_recog"/>
</dbReference>
<dbReference type="PIRSF" id="PIRSF004486">
    <property type="entry name" value="MraW"/>
    <property type="match status" value="1"/>
</dbReference>
<dbReference type="AlphaFoldDB" id="A0A841GTE1"/>
<keyword evidence="5 6" id="KW-0949">S-adenosyl-L-methionine</keyword>
<dbReference type="InterPro" id="IPR002903">
    <property type="entry name" value="RsmH"/>
</dbReference>
<feature type="binding site" evidence="6">
    <location>
        <position position="81"/>
    </location>
    <ligand>
        <name>S-adenosyl-L-methionine</name>
        <dbReference type="ChEBI" id="CHEBI:59789"/>
    </ligand>
</feature>
<feature type="binding site" evidence="6">
    <location>
        <begin position="36"/>
        <end position="38"/>
    </location>
    <ligand>
        <name>S-adenosyl-L-methionine</name>
        <dbReference type="ChEBI" id="CHEBI:59789"/>
    </ligand>
</feature>
<keyword evidence="8" id="KW-1185">Reference proteome</keyword>
<dbReference type="EC" id="2.1.1.199" evidence="6"/>
<evidence type="ECO:0000256" key="2">
    <source>
        <dbReference type="ARBA" id="ARBA00022552"/>
    </source>
</evidence>
<feature type="binding site" evidence="6">
    <location>
        <position position="55"/>
    </location>
    <ligand>
        <name>S-adenosyl-L-methionine</name>
        <dbReference type="ChEBI" id="CHEBI:59789"/>
    </ligand>
</feature>
<dbReference type="GO" id="GO:0005737">
    <property type="term" value="C:cytoplasm"/>
    <property type="evidence" value="ECO:0007669"/>
    <property type="project" value="UniProtKB-SubCell"/>
</dbReference>
<dbReference type="Gene3D" id="3.40.50.150">
    <property type="entry name" value="Vaccinia Virus protein VP39"/>
    <property type="match status" value="1"/>
</dbReference>
<dbReference type="Proteomes" id="UP000555828">
    <property type="component" value="Unassembled WGS sequence"/>
</dbReference>
<evidence type="ECO:0000256" key="1">
    <source>
        <dbReference type="ARBA" id="ARBA00010396"/>
    </source>
</evidence>
<dbReference type="RefSeq" id="WP_184619678.1">
    <property type="nucleotide sequence ID" value="NZ_JACHEX010000004.1"/>
</dbReference>
<keyword evidence="3 6" id="KW-0489">Methyltransferase</keyword>
<keyword evidence="4 6" id="KW-0808">Transferase</keyword>
<dbReference type="PANTHER" id="PTHR11265:SF0">
    <property type="entry name" value="12S RRNA N4-METHYLCYTIDINE METHYLTRANSFERASE"/>
    <property type="match status" value="1"/>
</dbReference>
<reference evidence="7 8" key="1">
    <citation type="submission" date="2020-08" db="EMBL/GenBank/DDBJ databases">
        <title>Genomic Encyclopedia of Type Strains, Phase IV (KMG-IV): sequencing the most valuable type-strain genomes for metagenomic binning, comparative biology and taxonomic classification.</title>
        <authorList>
            <person name="Goeker M."/>
        </authorList>
    </citation>
    <scope>NUCLEOTIDE SEQUENCE [LARGE SCALE GENOMIC DNA]</scope>
    <source>
        <strain evidence="7 8">DSM 13481</strain>
    </source>
</reference>